<organism evidence="2">
    <name type="scientific">Salmonella enterica</name>
    <name type="common">Salmonella choleraesuis</name>
    <dbReference type="NCBI Taxonomy" id="28901"/>
    <lineage>
        <taxon>Bacteria</taxon>
        <taxon>Pseudomonadati</taxon>
        <taxon>Pseudomonadota</taxon>
        <taxon>Gammaproteobacteria</taxon>
        <taxon>Enterobacterales</taxon>
        <taxon>Enterobacteriaceae</taxon>
        <taxon>Salmonella</taxon>
    </lineage>
</organism>
<sequence>MKIISKRRAMTIYRQHPQSRLFRFYSGKYPWSGSVCHWYGRDVQDIRGVLAVYAEHRRDHHGPYTRLMCVTLN</sequence>
<reference evidence="2" key="1">
    <citation type="submission" date="2019-10" db="EMBL/GenBank/DDBJ databases">
        <authorList>
            <consortium name="PulseNet: The National Subtyping Network for Foodborne Disease Surveillance"/>
            <person name="Tarr C.L."/>
            <person name="Trees E."/>
            <person name="Katz L.S."/>
            <person name="Carleton-Romer H.A."/>
            <person name="Stroika S."/>
            <person name="Kucerova Z."/>
            <person name="Roache K.F."/>
            <person name="Sabol A.L."/>
            <person name="Besser J."/>
            <person name="Gerner-Smidt P."/>
        </authorList>
    </citation>
    <scope>NUCLEOTIDE SEQUENCE</scope>
    <source>
        <strain evidence="2">PNUSAS106605</strain>
    </source>
</reference>
<gene>
    <name evidence="2" type="ORF">GC667_17200</name>
</gene>
<dbReference type="AlphaFoldDB" id="A0A633ME16"/>
<dbReference type="Pfam" id="PF06174">
    <property type="entry name" value="DUF987"/>
    <property type="match status" value="1"/>
</dbReference>
<accession>A0A633ME16</accession>
<name>A0A633ME16_SALER</name>
<dbReference type="InterPro" id="IPR009329">
    <property type="entry name" value="DUF987"/>
</dbReference>
<proteinExistence type="inferred from homology"/>
<comment type="caution">
    <text evidence="2">The sequence shown here is derived from an EMBL/GenBank/DDBJ whole genome shotgun (WGS) entry which is preliminary data.</text>
</comment>
<protein>
    <submittedName>
        <fullName evidence="2">DUF987 family protein</fullName>
    </submittedName>
</protein>
<comment type="similarity">
    <text evidence="1">Belongs to the YeeT/YkfH/YpjJ family.</text>
</comment>
<evidence type="ECO:0000256" key="1">
    <source>
        <dbReference type="ARBA" id="ARBA00009029"/>
    </source>
</evidence>
<evidence type="ECO:0000313" key="2">
    <source>
        <dbReference type="EMBL" id="EDH2860865.1"/>
    </source>
</evidence>
<dbReference type="EMBL" id="AAMHAS010000014">
    <property type="protein sequence ID" value="EDH2860865.1"/>
    <property type="molecule type" value="Genomic_DNA"/>
</dbReference>